<organism evidence="2 3">
    <name type="scientific">Plakobranchus ocellatus</name>
    <dbReference type="NCBI Taxonomy" id="259542"/>
    <lineage>
        <taxon>Eukaryota</taxon>
        <taxon>Metazoa</taxon>
        <taxon>Spiralia</taxon>
        <taxon>Lophotrochozoa</taxon>
        <taxon>Mollusca</taxon>
        <taxon>Gastropoda</taxon>
        <taxon>Heterobranchia</taxon>
        <taxon>Euthyneura</taxon>
        <taxon>Panpulmonata</taxon>
        <taxon>Sacoglossa</taxon>
        <taxon>Placobranchoidea</taxon>
        <taxon>Plakobranchidae</taxon>
        <taxon>Plakobranchus</taxon>
    </lineage>
</organism>
<dbReference type="AlphaFoldDB" id="A0AAV4C3B3"/>
<proteinExistence type="predicted"/>
<protein>
    <submittedName>
        <fullName evidence="2">Uncharacterized protein</fullName>
    </submittedName>
</protein>
<evidence type="ECO:0000313" key="3">
    <source>
        <dbReference type="Proteomes" id="UP000735302"/>
    </source>
</evidence>
<keyword evidence="1" id="KW-0175">Coiled coil</keyword>
<accession>A0AAV4C3B3</accession>
<dbReference type="EMBL" id="BLXT01005830">
    <property type="protein sequence ID" value="GFO26408.1"/>
    <property type="molecule type" value="Genomic_DNA"/>
</dbReference>
<reference evidence="2 3" key="1">
    <citation type="journal article" date="2021" name="Elife">
        <title>Chloroplast acquisition without the gene transfer in kleptoplastic sea slugs, Plakobranchus ocellatus.</title>
        <authorList>
            <person name="Maeda T."/>
            <person name="Takahashi S."/>
            <person name="Yoshida T."/>
            <person name="Shimamura S."/>
            <person name="Takaki Y."/>
            <person name="Nagai Y."/>
            <person name="Toyoda A."/>
            <person name="Suzuki Y."/>
            <person name="Arimoto A."/>
            <person name="Ishii H."/>
            <person name="Satoh N."/>
            <person name="Nishiyama T."/>
            <person name="Hasebe M."/>
            <person name="Maruyama T."/>
            <person name="Minagawa J."/>
            <person name="Obokata J."/>
            <person name="Shigenobu S."/>
        </authorList>
    </citation>
    <scope>NUCLEOTIDE SEQUENCE [LARGE SCALE GENOMIC DNA]</scope>
</reference>
<sequence>MAVRMHRFQRLREQLQQQVDNGRQAKSQLLQNSRHWPVHPPAAALLAWYGKTVGKGGRGWPHTPLVL</sequence>
<feature type="coiled-coil region" evidence="1">
    <location>
        <begin position="5"/>
        <end position="32"/>
    </location>
</feature>
<keyword evidence="3" id="KW-1185">Reference proteome</keyword>
<evidence type="ECO:0000256" key="1">
    <source>
        <dbReference type="SAM" id="Coils"/>
    </source>
</evidence>
<gene>
    <name evidence="2" type="ORF">PoB_005291300</name>
</gene>
<name>A0AAV4C3B3_9GAST</name>
<comment type="caution">
    <text evidence="2">The sequence shown here is derived from an EMBL/GenBank/DDBJ whole genome shotgun (WGS) entry which is preliminary data.</text>
</comment>
<dbReference type="Proteomes" id="UP000735302">
    <property type="component" value="Unassembled WGS sequence"/>
</dbReference>
<evidence type="ECO:0000313" key="2">
    <source>
        <dbReference type="EMBL" id="GFO26408.1"/>
    </source>
</evidence>